<dbReference type="GO" id="GO:0000221">
    <property type="term" value="C:vacuolar proton-transporting V-type ATPase, V1 domain"/>
    <property type="evidence" value="ECO:0007669"/>
    <property type="project" value="TreeGrafter"/>
</dbReference>
<evidence type="ECO:0000256" key="6">
    <source>
        <dbReference type="ARBA" id="ARBA00022519"/>
    </source>
</evidence>
<dbReference type="Pfam" id="PF03222">
    <property type="entry name" value="Trp_Tyr_perm"/>
    <property type="match status" value="1"/>
</dbReference>
<evidence type="ECO:0000313" key="14">
    <source>
        <dbReference type="EMBL" id="KAF8412605.1"/>
    </source>
</evidence>
<dbReference type="GO" id="GO:0003333">
    <property type="term" value="P:amino acid transmembrane transport"/>
    <property type="evidence" value="ECO:0007669"/>
    <property type="project" value="InterPro"/>
</dbReference>
<dbReference type="Gene3D" id="1.20.5.2950">
    <property type="match status" value="1"/>
</dbReference>
<evidence type="ECO:0000313" key="15">
    <source>
        <dbReference type="Proteomes" id="UP000655225"/>
    </source>
</evidence>
<organism evidence="14 15">
    <name type="scientific">Tetracentron sinense</name>
    <name type="common">Spur-leaf</name>
    <dbReference type="NCBI Taxonomy" id="13715"/>
    <lineage>
        <taxon>Eukaryota</taxon>
        <taxon>Viridiplantae</taxon>
        <taxon>Streptophyta</taxon>
        <taxon>Embryophyta</taxon>
        <taxon>Tracheophyta</taxon>
        <taxon>Spermatophyta</taxon>
        <taxon>Magnoliopsida</taxon>
        <taxon>Trochodendrales</taxon>
        <taxon>Trochodendraceae</taxon>
        <taxon>Tetracentron</taxon>
    </lineage>
</organism>
<keyword evidence="15" id="KW-1185">Reference proteome</keyword>
<sequence length="280" mass="30907">MQTLFMPSSFSWYSKSQGKKKITPWGRDYREGLTTICIKYQISYCGFAGHWQHGEKKLAARNWKFFAAKADKSTVQLKEESVKGSEKKGTVIGAVALIIGTSIGTGILALPKRTSPAGFIPSAISLVLCWGFLLIEALLLVEINVGLLKKMKIATHTHIKGLGLEHLQESMEASRGQGGIQLLLAAEQEAQHIVNGARNAKMARLKQAKDEAEKEIAEYRAHVEAEFQKKLAESSGDSGANLKRLELETEAKIHHLKTEAARISHDVVHMLLKHVTTVKN</sequence>
<keyword evidence="10" id="KW-0406">Ion transport</keyword>
<evidence type="ECO:0000256" key="4">
    <source>
        <dbReference type="ARBA" id="ARBA00022448"/>
    </source>
</evidence>
<dbReference type="Proteomes" id="UP000655225">
    <property type="component" value="Unassembled WGS sequence"/>
</dbReference>
<protein>
    <recommendedName>
        <fullName evidence="16">V-type proton ATPase subunit G</fullName>
    </recommendedName>
</protein>
<comment type="caution">
    <text evidence="14">The sequence shown here is derived from an EMBL/GenBank/DDBJ whole genome shotgun (WGS) entry which is preliminary data.</text>
</comment>
<evidence type="ECO:0000256" key="12">
    <source>
        <dbReference type="SAM" id="Coils"/>
    </source>
</evidence>
<dbReference type="EMBL" id="JABCRI010000001">
    <property type="protein sequence ID" value="KAF8412605.1"/>
    <property type="molecule type" value="Genomic_DNA"/>
</dbReference>
<keyword evidence="11 13" id="KW-0472">Membrane</keyword>
<accession>A0A834ZVR2</accession>
<dbReference type="GO" id="GO:0046961">
    <property type="term" value="F:proton-transporting ATPase activity, rotational mechanism"/>
    <property type="evidence" value="ECO:0007669"/>
    <property type="project" value="InterPro"/>
</dbReference>
<comment type="subcellular location">
    <subcellularLocation>
        <location evidence="2">Cell inner membrane</location>
        <topology evidence="2">Multi-pass membrane protein</topology>
    </subcellularLocation>
</comment>
<dbReference type="OrthoDB" id="250802at2759"/>
<keyword evidence="7 13" id="KW-0812">Transmembrane</keyword>
<dbReference type="PANTHER" id="PTHR12713:SF11">
    <property type="entry name" value="V-TYPE PROTON ATPASE SUBUNIT G"/>
    <property type="match status" value="1"/>
</dbReference>
<proteinExistence type="inferred from homology"/>
<keyword evidence="6" id="KW-0997">Cell inner membrane</keyword>
<keyword evidence="4" id="KW-0813">Transport</keyword>
<dbReference type="InterPro" id="IPR018227">
    <property type="entry name" value="Amino_acid_transport_2"/>
</dbReference>
<evidence type="ECO:0000256" key="1">
    <source>
        <dbReference type="ARBA" id="ARBA00003847"/>
    </source>
</evidence>
<keyword evidence="8" id="KW-0375">Hydrogen ion transport</keyword>
<evidence type="ECO:0000256" key="10">
    <source>
        <dbReference type="ARBA" id="ARBA00023065"/>
    </source>
</evidence>
<evidence type="ECO:0000256" key="8">
    <source>
        <dbReference type="ARBA" id="ARBA00022781"/>
    </source>
</evidence>
<evidence type="ECO:0000256" key="11">
    <source>
        <dbReference type="ARBA" id="ARBA00023136"/>
    </source>
</evidence>
<feature type="transmembrane region" description="Helical" evidence="13">
    <location>
        <begin position="117"/>
        <end position="141"/>
    </location>
</feature>
<evidence type="ECO:0000256" key="7">
    <source>
        <dbReference type="ARBA" id="ARBA00022692"/>
    </source>
</evidence>
<comment type="similarity">
    <text evidence="3">Belongs to the V-ATPase G subunit family.</text>
</comment>
<dbReference type="GO" id="GO:0005886">
    <property type="term" value="C:plasma membrane"/>
    <property type="evidence" value="ECO:0007669"/>
    <property type="project" value="UniProtKB-SubCell"/>
</dbReference>
<feature type="transmembrane region" description="Helical" evidence="13">
    <location>
        <begin position="91"/>
        <end position="111"/>
    </location>
</feature>
<keyword evidence="9 13" id="KW-1133">Transmembrane helix</keyword>
<keyword evidence="12" id="KW-0175">Coiled coil</keyword>
<evidence type="ECO:0000256" key="2">
    <source>
        <dbReference type="ARBA" id="ARBA00004429"/>
    </source>
</evidence>
<dbReference type="GO" id="GO:0016887">
    <property type="term" value="F:ATP hydrolysis activity"/>
    <property type="evidence" value="ECO:0007669"/>
    <property type="project" value="TreeGrafter"/>
</dbReference>
<evidence type="ECO:0000256" key="13">
    <source>
        <dbReference type="SAM" id="Phobius"/>
    </source>
</evidence>
<dbReference type="FunFam" id="1.20.5.2950:FF:000001">
    <property type="entry name" value="V-type proton ATPase subunit G"/>
    <property type="match status" value="1"/>
</dbReference>
<dbReference type="PANTHER" id="PTHR12713">
    <property type="entry name" value="VACUOLAR ATP SYNTHASE SUBUNIT G"/>
    <property type="match status" value="1"/>
</dbReference>
<dbReference type="InterPro" id="IPR005124">
    <property type="entry name" value="V-ATPase_G"/>
</dbReference>
<reference evidence="14 15" key="1">
    <citation type="submission" date="2020-04" db="EMBL/GenBank/DDBJ databases">
        <title>Plant Genome Project.</title>
        <authorList>
            <person name="Zhang R.-G."/>
        </authorList>
    </citation>
    <scope>NUCLEOTIDE SEQUENCE [LARGE SCALE GENOMIC DNA]</scope>
    <source>
        <strain evidence="14">YNK0</strain>
        <tissue evidence="14">Leaf</tissue>
    </source>
</reference>
<comment type="function">
    <text evidence="1">Catalytic subunit of the peripheral V1 complex of vacuolar ATPase (V-ATPase). V-ATPase is responsible for acidifying a variety of intracellular compartments in eukaryotic cells.</text>
</comment>
<dbReference type="NCBIfam" id="TIGR01147">
    <property type="entry name" value="V_ATP_synt_G"/>
    <property type="match status" value="1"/>
</dbReference>
<dbReference type="Pfam" id="PF03179">
    <property type="entry name" value="V-ATPase_G"/>
    <property type="match status" value="1"/>
</dbReference>
<feature type="coiled-coil region" evidence="12">
    <location>
        <begin position="195"/>
        <end position="229"/>
    </location>
</feature>
<dbReference type="AlphaFoldDB" id="A0A834ZVR2"/>
<evidence type="ECO:0000256" key="5">
    <source>
        <dbReference type="ARBA" id="ARBA00022475"/>
    </source>
</evidence>
<evidence type="ECO:0008006" key="16">
    <source>
        <dbReference type="Google" id="ProtNLM"/>
    </source>
</evidence>
<evidence type="ECO:0000256" key="9">
    <source>
        <dbReference type="ARBA" id="ARBA00022989"/>
    </source>
</evidence>
<evidence type="ECO:0000256" key="3">
    <source>
        <dbReference type="ARBA" id="ARBA00010066"/>
    </source>
</evidence>
<keyword evidence="5" id="KW-1003">Cell membrane</keyword>
<gene>
    <name evidence="14" type="ORF">HHK36_000574</name>
</gene>
<name>A0A834ZVR2_TETSI</name>